<gene>
    <name evidence="1" type="ORF">BDZ85DRAFT_306231</name>
</gene>
<protein>
    <submittedName>
        <fullName evidence="1">Uncharacterized protein</fullName>
    </submittedName>
</protein>
<dbReference type="AlphaFoldDB" id="A0A6A6GN40"/>
<evidence type="ECO:0000313" key="1">
    <source>
        <dbReference type="EMBL" id="KAF2226920.1"/>
    </source>
</evidence>
<proteinExistence type="predicted"/>
<dbReference type="OrthoDB" id="10398475at2759"/>
<evidence type="ECO:0000313" key="2">
    <source>
        <dbReference type="Proteomes" id="UP000799538"/>
    </source>
</evidence>
<accession>A0A6A6GN40</accession>
<reference evidence="2" key="1">
    <citation type="journal article" date="2020" name="Stud. Mycol.">
        <title>101 Dothideomycetes genomes: A test case for predicting lifestyles and emergence of pathogens.</title>
        <authorList>
            <person name="Haridas S."/>
            <person name="Albert R."/>
            <person name="Binder M."/>
            <person name="Bloem J."/>
            <person name="LaButti K."/>
            <person name="Salamov A."/>
            <person name="Andreopoulos B."/>
            <person name="Baker S."/>
            <person name="Barry K."/>
            <person name="Bills G."/>
            <person name="Bluhm B."/>
            <person name="Cannon C."/>
            <person name="Castanera R."/>
            <person name="Culley D."/>
            <person name="Daum C."/>
            <person name="Ezra D."/>
            <person name="Gonzalez J."/>
            <person name="Henrissat B."/>
            <person name="Kuo A."/>
            <person name="Liang C."/>
            <person name="Lipzen A."/>
            <person name="Lutzoni F."/>
            <person name="Magnuson J."/>
            <person name="Mondo S."/>
            <person name="Nolan M."/>
            <person name="Ohm R."/>
            <person name="Pangilinan J."/>
            <person name="Park H.-J."/>
            <person name="Ramirez L."/>
            <person name="Alfaro M."/>
            <person name="Sun H."/>
            <person name="Tritt A."/>
            <person name="Yoshinaga Y."/>
            <person name="Zwiers L.-H."/>
            <person name="Turgeon B."/>
            <person name="Goodwin S."/>
            <person name="Spatafora J."/>
            <person name="Crous P."/>
            <person name="Grigoriev I."/>
        </authorList>
    </citation>
    <scope>NUCLEOTIDE SEQUENCE [LARGE SCALE GENOMIC DNA]</scope>
    <source>
        <strain evidence="2">CECT 20119</strain>
    </source>
</reference>
<dbReference type="EMBL" id="ML992502">
    <property type="protein sequence ID" value="KAF2226920.1"/>
    <property type="molecule type" value="Genomic_DNA"/>
</dbReference>
<sequence>MPAEPQIPLPTLSMSRVTIPVMEEASETNHSLGAANHQPGCQSQIAPLAYDDHLLWHALASWAVADEIVLARPRQLDGVSPADLQTRSLFLDKRQGCQGTRFENSYCCSSSTYCFNGEVCCNNGFCCPGGSTCLEATYQCSGRGDGFGTGTAIPTTTTRATATRSDLTSSNTAIAGGADTYTTVVIVQYFSYSLTYISPTTTLTSEEQTLTTTVRAFASNAAAGQSLLSSRAEDITSSVSISASQQSSRSAAFASLAATRTTTSRASSIASGTSTATSTSTSVPAGSLGAGSALRLDSYDRLLGLLMFVVAMTSGLGALLL</sequence>
<name>A0A6A6GN40_9PEZI</name>
<dbReference type="Proteomes" id="UP000799538">
    <property type="component" value="Unassembled WGS sequence"/>
</dbReference>
<organism evidence="1 2">
    <name type="scientific">Elsinoe ampelina</name>
    <dbReference type="NCBI Taxonomy" id="302913"/>
    <lineage>
        <taxon>Eukaryota</taxon>
        <taxon>Fungi</taxon>
        <taxon>Dikarya</taxon>
        <taxon>Ascomycota</taxon>
        <taxon>Pezizomycotina</taxon>
        <taxon>Dothideomycetes</taxon>
        <taxon>Dothideomycetidae</taxon>
        <taxon>Myriangiales</taxon>
        <taxon>Elsinoaceae</taxon>
        <taxon>Elsinoe</taxon>
    </lineage>
</organism>
<keyword evidence="2" id="KW-1185">Reference proteome</keyword>